<reference evidence="2" key="1">
    <citation type="journal article" date="2019" name="Int. J. Syst. Evol. Microbiol.">
        <title>The Global Catalogue of Microorganisms (GCM) 10K type strain sequencing project: providing services to taxonomists for standard genome sequencing and annotation.</title>
        <authorList>
            <consortium name="The Broad Institute Genomics Platform"/>
            <consortium name="The Broad Institute Genome Sequencing Center for Infectious Disease"/>
            <person name="Wu L."/>
            <person name="Ma J."/>
        </authorList>
    </citation>
    <scope>NUCLEOTIDE SEQUENCE [LARGE SCALE GENOMIC DNA]</scope>
    <source>
        <strain evidence="2">JCM 1405</strain>
    </source>
</reference>
<organism evidence="1 2">
    <name type="scientific">Clostridium malenominatum</name>
    <dbReference type="NCBI Taxonomy" id="1539"/>
    <lineage>
        <taxon>Bacteria</taxon>
        <taxon>Bacillati</taxon>
        <taxon>Bacillota</taxon>
        <taxon>Clostridia</taxon>
        <taxon>Eubacteriales</taxon>
        <taxon>Clostridiaceae</taxon>
        <taxon>Clostridium</taxon>
    </lineage>
</organism>
<gene>
    <name evidence="1" type="ORF">GCM10008905_33360</name>
</gene>
<proteinExistence type="predicted"/>
<protein>
    <submittedName>
        <fullName evidence="1">YaaL family protein</fullName>
    </submittedName>
</protein>
<dbReference type="Pfam" id="PF10704">
    <property type="entry name" value="DUF2508"/>
    <property type="match status" value="1"/>
</dbReference>
<sequence>MNKNFWGRLKNDKIYTEDEKRLINSIADAISEIKKAREYFEMFKEPHLIDYAIYLEEAAKARYTYLLNEAKDKEIKIQYKYLIDEYNAV</sequence>
<name>A0ABP3UGE3_9CLOT</name>
<dbReference type="Proteomes" id="UP001500339">
    <property type="component" value="Unassembled WGS sequence"/>
</dbReference>
<dbReference type="EMBL" id="BAAACF010000014">
    <property type="protein sequence ID" value="GAA0731254.1"/>
    <property type="molecule type" value="Genomic_DNA"/>
</dbReference>
<evidence type="ECO:0000313" key="1">
    <source>
        <dbReference type="EMBL" id="GAA0731254.1"/>
    </source>
</evidence>
<dbReference type="InterPro" id="IPR019644">
    <property type="entry name" value="DUF2508"/>
</dbReference>
<keyword evidence="2" id="KW-1185">Reference proteome</keyword>
<dbReference type="RefSeq" id="WP_425544672.1">
    <property type="nucleotide sequence ID" value="NZ_BAAACF010000014.1"/>
</dbReference>
<evidence type="ECO:0000313" key="2">
    <source>
        <dbReference type="Proteomes" id="UP001500339"/>
    </source>
</evidence>
<comment type="caution">
    <text evidence="1">The sequence shown here is derived from an EMBL/GenBank/DDBJ whole genome shotgun (WGS) entry which is preliminary data.</text>
</comment>
<accession>A0ABP3UGE3</accession>